<organism evidence="4">
    <name type="scientific">Trieres chinensis</name>
    <name type="common">Marine centric diatom</name>
    <name type="synonym">Odontella sinensis</name>
    <dbReference type="NCBI Taxonomy" id="1514140"/>
    <lineage>
        <taxon>Eukaryota</taxon>
        <taxon>Sar</taxon>
        <taxon>Stramenopiles</taxon>
        <taxon>Ochrophyta</taxon>
        <taxon>Bacillariophyta</taxon>
        <taxon>Mediophyceae</taxon>
        <taxon>Biddulphiophycidae</taxon>
        <taxon>Eupodiscales</taxon>
        <taxon>Parodontellaceae</taxon>
        <taxon>Trieres</taxon>
    </lineage>
</organism>
<evidence type="ECO:0000259" key="3">
    <source>
        <dbReference type="Pfam" id="PF20680"/>
    </source>
</evidence>
<feature type="signal peptide" evidence="2">
    <location>
        <begin position="1"/>
        <end position="27"/>
    </location>
</feature>
<sequence length="311" mass="34856">MLFLTTATALRATPFLLLALPSASALASENATVASKYKAPNESTPPIVARQWAQDDKDLWSYVEEKVPAVLDHTGSSSFDEHLRGVQAVLRGWGSPNYLTKAGLFHSIYGTEGFQGFSLPLSEREAVQDLIGEKAERLCWIFCMVDRTTVDESALRWTPGSCDSNCRFTFLSRPELGRFEIVVDKEEWLDFLELTLADWLEQVEGAASKPSSLFLWDEGEAYAYRRKAYRAMSRVLAHERMGRLGGIVQQMHGEVYETESEVTKILVQPRTPPMSEAAARALDALRSAGEDIPTNLRPRPEEKMAFETERS</sequence>
<name>A0A7S1ZA04_TRICV</name>
<gene>
    <name evidence="4" type="ORF">OSIN01602_LOCUS6745</name>
</gene>
<feature type="compositionally biased region" description="Basic and acidic residues" evidence="1">
    <location>
        <begin position="298"/>
        <end position="311"/>
    </location>
</feature>
<dbReference type="PANTHER" id="PTHR37391">
    <property type="entry name" value="E3 UBIQUITIN-PROTEIN LIGASE"/>
    <property type="match status" value="1"/>
</dbReference>
<dbReference type="InterPro" id="IPR049202">
    <property type="entry name" value="DUF6817"/>
</dbReference>
<proteinExistence type="predicted"/>
<keyword evidence="2" id="KW-0732">Signal</keyword>
<dbReference type="PANTHER" id="PTHR37391:SF2">
    <property type="entry name" value="E3 UBIQUITIN-PROTEIN LIGASE"/>
    <property type="match status" value="1"/>
</dbReference>
<protein>
    <recommendedName>
        <fullName evidence="3">DUF6817 domain-containing protein</fullName>
    </recommendedName>
</protein>
<evidence type="ECO:0000313" key="4">
    <source>
        <dbReference type="EMBL" id="CAD9332713.1"/>
    </source>
</evidence>
<feature type="chain" id="PRO_5031371500" description="DUF6817 domain-containing protein" evidence="2">
    <location>
        <begin position="28"/>
        <end position="311"/>
    </location>
</feature>
<reference evidence="4" key="1">
    <citation type="submission" date="2021-01" db="EMBL/GenBank/DDBJ databases">
        <authorList>
            <person name="Corre E."/>
            <person name="Pelletier E."/>
            <person name="Niang G."/>
            <person name="Scheremetjew M."/>
            <person name="Finn R."/>
            <person name="Kale V."/>
            <person name="Holt S."/>
            <person name="Cochrane G."/>
            <person name="Meng A."/>
            <person name="Brown T."/>
            <person name="Cohen L."/>
        </authorList>
    </citation>
    <scope>NUCLEOTIDE SEQUENCE</scope>
    <source>
        <strain evidence="4">Grunow 1884</strain>
    </source>
</reference>
<evidence type="ECO:0000256" key="1">
    <source>
        <dbReference type="SAM" id="MobiDB-lite"/>
    </source>
</evidence>
<dbReference type="EMBL" id="HBGO01012133">
    <property type="protein sequence ID" value="CAD9332713.1"/>
    <property type="molecule type" value="Transcribed_RNA"/>
</dbReference>
<dbReference type="Pfam" id="PF20680">
    <property type="entry name" value="DUF6817"/>
    <property type="match status" value="1"/>
</dbReference>
<feature type="domain" description="DUF6817" evidence="3">
    <location>
        <begin position="64"/>
        <end position="147"/>
    </location>
</feature>
<accession>A0A7S1ZA04</accession>
<evidence type="ECO:0000256" key="2">
    <source>
        <dbReference type="SAM" id="SignalP"/>
    </source>
</evidence>
<feature type="region of interest" description="Disordered" evidence="1">
    <location>
        <begin position="287"/>
        <end position="311"/>
    </location>
</feature>
<dbReference type="AlphaFoldDB" id="A0A7S1ZA04"/>